<dbReference type="NCBIfam" id="TIGR00479">
    <property type="entry name" value="rumA"/>
    <property type="match status" value="1"/>
</dbReference>
<dbReference type="Proteomes" id="UP000325606">
    <property type="component" value="Chromosome"/>
</dbReference>
<keyword evidence="8" id="KW-1185">Reference proteome</keyword>
<dbReference type="Pfam" id="PF05958">
    <property type="entry name" value="tRNA_U5-meth_tr"/>
    <property type="match status" value="1"/>
</dbReference>
<gene>
    <name evidence="7" type="primary">rlmD</name>
    <name evidence="7" type="ORF">F5I99_12020</name>
</gene>
<keyword evidence="1" id="KW-0479">Metal-binding</keyword>
<evidence type="ECO:0000256" key="2">
    <source>
        <dbReference type="ARBA" id="ARBA00022603"/>
    </source>
</evidence>
<dbReference type="InterPro" id="IPR010280">
    <property type="entry name" value="U5_MeTrfase_fam"/>
</dbReference>
<dbReference type="PANTHER" id="PTHR11061">
    <property type="entry name" value="RNA M5U METHYLTRANSFERASE"/>
    <property type="match status" value="1"/>
</dbReference>
<reference evidence="7 8" key="1">
    <citation type="submission" date="2019-09" db="EMBL/GenBank/DDBJ databases">
        <title>Nitrincola iocasae sp. nov., a bacterium isolated from the sediment collected at a cold seep field in South China Sea.</title>
        <authorList>
            <person name="Zhang H."/>
            <person name="Wang H."/>
            <person name="Li C."/>
        </authorList>
    </citation>
    <scope>NUCLEOTIDE SEQUENCE [LARGE SCALE GENOMIC DNA]</scope>
    <source>
        <strain evidence="7 8">KXZD1103</strain>
    </source>
</reference>
<dbReference type="PANTHER" id="PTHR11061:SF49">
    <property type="entry name" value="23S RRNA (URACIL(1939)-C(5))-METHYLTRANSFERASE RLMD"/>
    <property type="match status" value="1"/>
</dbReference>
<dbReference type="NCBIfam" id="NF009639">
    <property type="entry name" value="PRK13168.1"/>
    <property type="match status" value="1"/>
</dbReference>
<dbReference type="SUPFAM" id="SSF53335">
    <property type="entry name" value="S-adenosyl-L-methionine-dependent methyltransferases"/>
    <property type="match status" value="1"/>
</dbReference>
<evidence type="ECO:0000313" key="7">
    <source>
        <dbReference type="EMBL" id="QEW07174.1"/>
    </source>
</evidence>
<accession>A0A5J6LEV9</accession>
<sequence length="446" mass="50030">MPRKQQRSKPAYRPLHSIDTPLVVDRFSHECRGITSYQGKTLFVRNALPGERVSVRLEKSYKRYDEADAIDITDFSSDRVPPACPHYNSCGGCDLQHLNPERAPEIKQQLVLDQLQRFADCTPVIVEAPIISAATSYRRSARIGINQRQRDGALLTGFRRRQSAKLMDIDHCPVLDPRLDQLFSILHAYLDDLSDLRHLTEVLVSLGDTGGALRFRLTRPASEQLKERLIAIAAQLQLSAWTEDNQQQLTQLSPSSELSFLANHQTRLHFLPGDFLQVNASVNRAMITRAQEWLNPKADQVLLDMFCGLGNFSLPLAPHLKQVIGVEGSLTMVERARQNAVRNGINNAEFYCADLSQPIKASTWFRQGQADLILLDPPRSGAAELLPQLLQLKPAKLLYIACNPAALARDAAVLLEAGYCLQRFSVLDMFPNTSHIESMALFERNT</sequence>
<dbReference type="KEGG" id="nik:F5I99_12020"/>
<protein>
    <submittedName>
        <fullName evidence="7">23S rRNA (Uracil(1939)-C(5))-methyltransferase RlmD</fullName>
        <ecNumber evidence="7">2.1.1.190</ecNumber>
    </submittedName>
</protein>
<evidence type="ECO:0000256" key="3">
    <source>
        <dbReference type="ARBA" id="ARBA00022679"/>
    </source>
</evidence>
<keyword evidence="5" id="KW-0411">Iron-sulfur</keyword>
<dbReference type="InterPro" id="IPR029063">
    <property type="entry name" value="SAM-dependent_MTases_sf"/>
</dbReference>
<dbReference type="GO" id="GO:0070475">
    <property type="term" value="P:rRNA base methylation"/>
    <property type="evidence" value="ECO:0007669"/>
    <property type="project" value="TreeGrafter"/>
</dbReference>
<dbReference type="EMBL" id="CP044222">
    <property type="protein sequence ID" value="QEW07174.1"/>
    <property type="molecule type" value="Genomic_DNA"/>
</dbReference>
<evidence type="ECO:0000256" key="1">
    <source>
        <dbReference type="ARBA" id="ARBA00022485"/>
    </source>
</evidence>
<keyword evidence="2 6" id="KW-0489">Methyltransferase</keyword>
<organism evidence="7 8">
    <name type="scientific">Nitrincola iocasae</name>
    <dbReference type="NCBI Taxonomy" id="2614693"/>
    <lineage>
        <taxon>Bacteria</taxon>
        <taxon>Pseudomonadati</taxon>
        <taxon>Pseudomonadota</taxon>
        <taxon>Gammaproteobacteria</taxon>
        <taxon>Oceanospirillales</taxon>
        <taxon>Oceanospirillaceae</taxon>
        <taxon>Nitrincola</taxon>
    </lineage>
</organism>
<dbReference type="GO" id="GO:0070041">
    <property type="term" value="F:rRNA (uridine-C5-)-methyltransferase activity"/>
    <property type="evidence" value="ECO:0007669"/>
    <property type="project" value="TreeGrafter"/>
</dbReference>
<dbReference type="CDD" id="cd02440">
    <property type="entry name" value="AdoMet_MTases"/>
    <property type="match status" value="1"/>
</dbReference>
<comment type="similarity">
    <text evidence="6">Belongs to the class I-like SAM-binding methyltransferase superfamily. RNA M5U methyltransferase family.</text>
</comment>
<keyword evidence="1" id="KW-0004">4Fe-4S</keyword>
<keyword evidence="3 6" id="KW-0808">Transferase</keyword>
<dbReference type="Gene3D" id="2.40.50.1070">
    <property type="match status" value="1"/>
</dbReference>
<feature type="binding site" evidence="6">
    <location>
        <position position="277"/>
    </location>
    <ligand>
        <name>S-adenosyl-L-methionine</name>
        <dbReference type="ChEBI" id="CHEBI:59789"/>
    </ligand>
</feature>
<dbReference type="InterPro" id="IPR012340">
    <property type="entry name" value="NA-bd_OB-fold"/>
</dbReference>
<feature type="active site" description="Nucleophile" evidence="6">
    <location>
        <position position="402"/>
    </location>
</feature>
<dbReference type="RefSeq" id="WP_151056320.1">
    <property type="nucleotide sequence ID" value="NZ_CP044222.1"/>
</dbReference>
<dbReference type="GO" id="GO:0051539">
    <property type="term" value="F:4 iron, 4 sulfur cluster binding"/>
    <property type="evidence" value="ECO:0007669"/>
    <property type="project" value="UniProtKB-KW"/>
</dbReference>
<feature type="binding site" evidence="6">
    <location>
        <position position="327"/>
    </location>
    <ligand>
        <name>S-adenosyl-L-methionine</name>
        <dbReference type="ChEBI" id="CHEBI:59789"/>
    </ligand>
</feature>
<dbReference type="SUPFAM" id="SSF50249">
    <property type="entry name" value="Nucleic acid-binding proteins"/>
    <property type="match status" value="1"/>
</dbReference>
<dbReference type="PROSITE" id="PS51687">
    <property type="entry name" value="SAM_MT_RNA_M5U"/>
    <property type="match status" value="1"/>
</dbReference>
<evidence type="ECO:0000256" key="6">
    <source>
        <dbReference type="PROSITE-ProRule" id="PRU01024"/>
    </source>
</evidence>
<feature type="binding site" evidence="6">
    <location>
        <position position="376"/>
    </location>
    <ligand>
        <name>S-adenosyl-L-methionine</name>
        <dbReference type="ChEBI" id="CHEBI:59789"/>
    </ligand>
</feature>
<dbReference type="EC" id="2.1.1.190" evidence="7"/>
<dbReference type="Gene3D" id="2.40.50.140">
    <property type="entry name" value="Nucleic acid-binding proteins"/>
    <property type="match status" value="1"/>
</dbReference>
<dbReference type="AlphaFoldDB" id="A0A5J6LEV9"/>
<evidence type="ECO:0000256" key="5">
    <source>
        <dbReference type="ARBA" id="ARBA00023014"/>
    </source>
</evidence>
<dbReference type="Gene3D" id="3.40.50.150">
    <property type="entry name" value="Vaccinia Virus protein VP39"/>
    <property type="match status" value="1"/>
</dbReference>
<keyword evidence="4 6" id="KW-0949">S-adenosyl-L-methionine</keyword>
<feature type="binding site" evidence="6">
    <location>
        <position position="306"/>
    </location>
    <ligand>
        <name>S-adenosyl-L-methionine</name>
        <dbReference type="ChEBI" id="CHEBI:59789"/>
    </ligand>
</feature>
<proteinExistence type="inferred from homology"/>
<keyword evidence="1" id="KW-0408">Iron</keyword>
<evidence type="ECO:0000256" key="4">
    <source>
        <dbReference type="ARBA" id="ARBA00022691"/>
    </source>
</evidence>
<name>A0A5J6LEV9_9GAMM</name>
<evidence type="ECO:0000313" key="8">
    <source>
        <dbReference type="Proteomes" id="UP000325606"/>
    </source>
</evidence>